<organism evidence="1">
    <name type="scientific">Aphanomyces astaci</name>
    <name type="common">Crayfish plague agent</name>
    <dbReference type="NCBI Taxonomy" id="112090"/>
    <lineage>
        <taxon>Eukaryota</taxon>
        <taxon>Sar</taxon>
        <taxon>Stramenopiles</taxon>
        <taxon>Oomycota</taxon>
        <taxon>Saprolegniomycetes</taxon>
        <taxon>Saprolegniales</taxon>
        <taxon>Verrucalvaceae</taxon>
        <taxon>Aphanomyces</taxon>
    </lineage>
</organism>
<name>W4H616_APHAT</name>
<dbReference type="RefSeq" id="XP_009823513.1">
    <property type="nucleotide sequence ID" value="XM_009825211.1"/>
</dbReference>
<reference evidence="1" key="1">
    <citation type="submission" date="2013-12" db="EMBL/GenBank/DDBJ databases">
        <title>The Genome Sequence of Aphanomyces astaci APO3.</title>
        <authorList>
            <consortium name="The Broad Institute Genomics Platform"/>
            <person name="Russ C."/>
            <person name="Tyler B."/>
            <person name="van West P."/>
            <person name="Dieguez-Uribeondo J."/>
            <person name="Young S.K."/>
            <person name="Zeng Q."/>
            <person name="Gargeya S."/>
            <person name="Fitzgerald M."/>
            <person name="Abouelleil A."/>
            <person name="Alvarado L."/>
            <person name="Chapman S.B."/>
            <person name="Gainer-Dewar J."/>
            <person name="Goldberg J."/>
            <person name="Griggs A."/>
            <person name="Gujja S."/>
            <person name="Hansen M."/>
            <person name="Howarth C."/>
            <person name="Imamovic A."/>
            <person name="Ireland A."/>
            <person name="Larimer J."/>
            <person name="McCowan C."/>
            <person name="Murphy C."/>
            <person name="Pearson M."/>
            <person name="Poon T.W."/>
            <person name="Priest M."/>
            <person name="Roberts A."/>
            <person name="Saif S."/>
            <person name="Shea T."/>
            <person name="Sykes S."/>
            <person name="Wortman J."/>
            <person name="Nusbaum C."/>
            <person name="Birren B."/>
        </authorList>
    </citation>
    <scope>NUCLEOTIDE SEQUENCE [LARGE SCALE GENOMIC DNA]</scope>
    <source>
        <strain evidence="1">APO3</strain>
    </source>
</reference>
<proteinExistence type="predicted"/>
<dbReference type="GeneID" id="20803810"/>
<dbReference type="VEuPathDB" id="FungiDB:H257_01814"/>
<evidence type="ECO:0000313" key="1">
    <source>
        <dbReference type="EMBL" id="ETV86714.1"/>
    </source>
</evidence>
<dbReference type="AlphaFoldDB" id="W4H616"/>
<gene>
    <name evidence="1" type="ORF">H257_01814</name>
</gene>
<accession>W4H616</accession>
<dbReference type="EMBL" id="KI913116">
    <property type="protein sequence ID" value="ETV86714.1"/>
    <property type="molecule type" value="Genomic_DNA"/>
</dbReference>
<sequence>MEQAGLDGISKCDGDLVQRLVPRLQAVHGLEFVRVGDTGAAEHAAGVHGLDERRGGGRDELQQLTPSAVVADLEFLHRCVEVALHDRMAVGRVEDVARSDVVTRGTLHDDLPRDLLDAKRDTNTRHVVLPHELHSWPRGRLHALQLEPEGFAHPRDIDGGLILVAHEERRATSLPM</sequence>
<protein>
    <submittedName>
        <fullName evidence="1">Uncharacterized protein</fullName>
    </submittedName>
</protein>